<dbReference type="PANTHER" id="PTHR34203:SF15">
    <property type="entry name" value="SLL1173 PROTEIN"/>
    <property type="match status" value="1"/>
</dbReference>
<dbReference type="NCBIfam" id="TIGR01444">
    <property type="entry name" value="fkbM_fam"/>
    <property type="match status" value="1"/>
</dbReference>
<gene>
    <name evidence="2" type="ORF">EU96_1567</name>
</gene>
<dbReference type="AlphaFoldDB" id="A0A0A2A925"/>
<evidence type="ECO:0000313" key="3">
    <source>
        <dbReference type="Proteomes" id="UP000030445"/>
    </source>
</evidence>
<evidence type="ECO:0000259" key="1">
    <source>
        <dbReference type="Pfam" id="PF05050"/>
    </source>
</evidence>
<dbReference type="Gene3D" id="3.40.50.150">
    <property type="entry name" value="Vaccinia Virus protein VP39"/>
    <property type="match status" value="1"/>
</dbReference>
<dbReference type="Proteomes" id="UP000030445">
    <property type="component" value="Unassembled WGS sequence"/>
</dbReference>
<proteinExistence type="predicted"/>
<organism evidence="2 3">
    <name type="scientific">Prochlorococcus marinus str. MIT 9302</name>
    <dbReference type="NCBI Taxonomy" id="74545"/>
    <lineage>
        <taxon>Bacteria</taxon>
        <taxon>Bacillati</taxon>
        <taxon>Cyanobacteriota</taxon>
        <taxon>Cyanophyceae</taxon>
        <taxon>Synechococcales</taxon>
        <taxon>Prochlorococcaceae</taxon>
        <taxon>Prochlorococcus</taxon>
    </lineage>
</organism>
<dbReference type="EMBL" id="JNAM01000011">
    <property type="protein sequence ID" value="KGF96928.1"/>
    <property type="molecule type" value="Genomic_DNA"/>
</dbReference>
<name>A0A0A2A925_PROMR</name>
<accession>A0A0A2A925</accession>
<dbReference type="InterPro" id="IPR029063">
    <property type="entry name" value="SAM-dependent_MTases_sf"/>
</dbReference>
<dbReference type="STRING" id="74545.EU96_1567"/>
<reference evidence="3" key="1">
    <citation type="journal article" date="2014" name="Sci. Data">
        <title>Genomes of diverse isolates of the marine cyanobacterium Prochlorococcus.</title>
        <authorList>
            <person name="Biller S."/>
            <person name="Berube P."/>
            <person name="Thompson J."/>
            <person name="Kelly L."/>
            <person name="Roggensack S."/>
            <person name="Awad L."/>
            <person name="Roache-Johnson K."/>
            <person name="Ding H."/>
            <person name="Giovannoni S.J."/>
            <person name="Moore L.R."/>
            <person name="Chisholm S.W."/>
        </authorList>
    </citation>
    <scope>NUCLEOTIDE SEQUENCE [LARGE SCALE GENOMIC DNA]</scope>
    <source>
        <strain evidence="3">MIT 9302</strain>
    </source>
</reference>
<dbReference type="InterPro" id="IPR052514">
    <property type="entry name" value="SAM-dependent_MTase"/>
</dbReference>
<feature type="domain" description="Methyltransferase FkbM" evidence="1">
    <location>
        <begin position="34"/>
        <end position="190"/>
    </location>
</feature>
<dbReference type="InterPro" id="IPR006342">
    <property type="entry name" value="FkbM_mtfrase"/>
</dbReference>
<dbReference type="PANTHER" id="PTHR34203">
    <property type="entry name" value="METHYLTRANSFERASE, FKBM FAMILY PROTEIN"/>
    <property type="match status" value="1"/>
</dbReference>
<sequence>MGHETRMRAFSFETKEPETINWINNFDKDDCLLDIGANVGLYSLYAAYRKHSVISIEPDALNYALLNLNIRANNFSNFITPYSVAIHDKTKFSKFNISSYVWGGALNSFDNNIDFENKKFIPIHFQGVLGISLDKFLQMINVFPNHIKIDVDGNERLILEGAKDTLSNLNVKSLLVELNEKNLDYESTLDFIFTKGFTLVEKAHAEKYNEGKFSSLFNHIFKRLQ</sequence>
<dbReference type="eggNOG" id="COG2520">
    <property type="taxonomic scope" value="Bacteria"/>
</dbReference>
<protein>
    <recommendedName>
        <fullName evidence="1">Methyltransferase FkbM domain-containing protein</fullName>
    </recommendedName>
</protein>
<dbReference type="SUPFAM" id="SSF53335">
    <property type="entry name" value="S-adenosyl-L-methionine-dependent methyltransferases"/>
    <property type="match status" value="1"/>
</dbReference>
<dbReference type="Pfam" id="PF05050">
    <property type="entry name" value="Methyltransf_21"/>
    <property type="match status" value="1"/>
</dbReference>
<evidence type="ECO:0000313" key="2">
    <source>
        <dbReference type="EMBL" id="KGF96928.1"/>
    </source>
</evidence>
<comment type="caution">
    <text evidence="2">The sequence shown here is derived from an EMBL/GenBank/DDBJ whole genome shotgun (WGS) entry which is preliminary data.</text>
</comment>